<proteinExistence type="predicted"/>
<reference evidence="2 3" key="1">
    <citation type="submission" date="2019-03" db="EMBL/GenBank/DDBJ databases">
        <title>First draft genome of Liparis tanakae, snailfish: a comprehensive survey of snailfish specific genes.</title>
        <authorList>
            <person name="Kim W."/>
            <person name="Song I."/>
            <person name="Jeong J.-H."/>
            <person name="Kim D."/>
            <person name="Kim S."/>
            <person name="Ryu S."/>
            <person name="Song J.Y."/>
            <person name="Lee S.K."/>
        </authorList>
    </citation>
    <scope>NUCLEOTIDE SEQUENCE [LARGE SCALE GENOMIC DNA]</scope>
    <source>
        <tissue evidence="2">Muscle</tissue>
    </source>
</reference>
<dbReference type="Proteomes" id="UP000314294">
    <property type="component" value="Unassembled WGS sequence"/>
</dbReference>
<sequence>MKTLGHEDMKTLGHEDVVDVVDVSGETEVGDLHHVVFGDQNVPGCQVSVDALRTQGSEVRAGVRGGRHQLPDLGPAQRRPPRPAPVLQAHRPARAQELPEVALRGVLHHHVQGACGERSEVSAWTPHVDGAPLAVRSPPCVHAPSRLMMFLCLPIIFIISISEIRSDRSFSVASAAHTTTSGQRSNHPDAHVERRDALKDAAENSHLISGL</sequence>
<accession>A0A4Z2GS67</accession>
<organism evidence="2 3">
    <name type="scientific">Liparis tanakae</name>
    <name type="common">Tanaka's snailfish</name>
    <dbReference type="NCBI Taxonomy" id="230148"/>
    <lineage>
        <taxon>Eukaryota</taxon>
        <taxon>Metazoa</taxon>
        <taxon>Chordata</taxon>
        <taxon>Craniata</taxon>
        <taxon>Vertebrata</taxon>
        <taxon>Euteleostomi</taxon>
        <taxon>Actinopterygii</taxon>
        <taxon>Neopterygii</taxon>
        <taxon>Teleostei</taxon>
        <taxon>Neoteleostei</taxon>
        <taxon>Acanthomorphata</taxon>
        <taxon>Eupercaria</taxon>
        <taxon>Perciformes</taxon>
        <taxon>Cottioidei</taxon>
        <taxon>Cottales</taxon>
        <taxon>Liparidae</taxon>
        <taxon>Liparis</taxon>
    </lineage>
</organism>
<evidence type="ECO:0000313" key="2">
    <source>
        <dbReference type="EMBL" id="TNN56316.1"/>
    </source>
</evidence>
<dbReference type="EMBL" id="SRLO01000431">
    <property type="protein sequence ID" value="TNN56316.1"/>
    <property type="molecule type" value="Genomic_DNA"/>
</dbReference>
<gene>
    <name evidence="2" type="ORF">EYF80_033427</name>
</gene>
<evidence type="ECO:0000256" key="1">
    <source>
        <dbReference type="SAM" id="MobiDB-lite"/>
    </source>
</evidence>
<feature type="region of interest" description="Disordered" evidence="1">
    <location>
        <begin position="63"/>
        <end position="89"/>
    </location>
</feature>
<dbReference type="AlphaFoldDB" id="A0A4Z2GS67"/>
<evidence type="ECO:0000313" key="3">
    <source>
        <dbReference type="Proteomes" id="UP000314294"/>
    </source>
</evidence>
<protein>
    <submittedName>
        <fullName evidence="2">Uncharacterized protein</fullName>
    </submittedName>
</protein>
<keyword evidence="3" id="KW-1185">Reference proteome</keyword>
<name>A0A4Z2GS67_9TELE</name>
<comment type="caution">
    <text evidence="2">The sequence shown here is derived from an EMBL/GenBank/DDBJ whole genome shotgun (WGS) entry which is preliminary data.</text>
</comment>